<protein>
    <recommendedName>
        <fullName evidence="1">Right handed beta helix domain-containing protein</fullName>
    </recommendedName>
</protein>
<feature type="domain" description="Right handed beta helix" evidence="1">
    <location>
        <begin position="103"/>
        <end position="205"/>
    </location>
</feature>
<dbReference type="SUPFAM" id="SSF51126">
    <property type="entry name" value="Pectin lyase-like"/>
    <property type="match status" value="1"/>
</dbReference>
<dbReference type="SMART" id="SM00710">
    <property type="entry name" value="PbH1"/>
    <property type="match status" value="4"/>
</dbReference>
<gene>
    <name evidence="2" type="ORF">BI364_11575</name>
</gene>
<dbReference type="InterPro" id="IPR006626">
    <property type="entry name" value="PbH1"/>
</dbReference>
<organism evidence="2 3">
    <name type="scientific">Acidihalobacter yilgarnensis</name>
    <dbReference type="NCBI Taxonomy" id="2819280"/>
    <lineage>
        <taxon>Bacteria</taxon>
        <taxon>Pseudomonadati</taxon>
        <taxon>Pseudomonadota</taxon>
        <taxon>Gammaproteobacteria</taxon>
        <taxon>Chromatiales</taxon>
        <taxon>Ectothiorhodospiraceae</taxon>
        <taxon>Acidihalobacter</taxon>
    </lineage>
</organism>
<dbReference type="InterPro" id="IPR011050">
    <property type="entry name" value="Pectin_lyase_fold/virulence"/>
</dbReference>
<dbReference type="EMBL" id="CP017415">
    <property type="protein sequence ID" value="AOU98506.1"/>
    <property type="molecule type" value="Genomic_DNA"/>
</dbReference>
<evidence type="ECO:0000259" key="1">
    <source>
        <dbReference type="Pfam" id="PF13229"/>
    </source>
</evidence>
<dbReference type="Gene3D" id="2.160.20.10">
    <property type="entry name" value="Single-stranded right-handed beta-helix, Pectin lyase-like"/>
    <property type="match status" value="1"/>
</dbReference>
<reference evidence="3" key="1">
    <citation type="submission" date="2016-09" db="EMBL/GenBank/DDBJ databases">
        <title>Acidihalobacter prosperus F5.</title>
        <authorList>
            <person name="Khaleque H.N."/>
            <person name="Ramsay J.P."/>
            <person name="Kaksonen A.H."/>
            <person name="Boxall N.J."/>
            <person name="Watkin E.L.J."/>
        </authorList>
    </citation>
    <scope>NUCLEOTIDE SEQUENCE [LARGE SCALE GENOMIC DNA]</scope>
    <source>
        <strain evidence="3">F5</strain>
    </source>
</reference>
<dbReference type="RefSeq" id="WP_070078866.1">
    <property type="nucleotide sequence ID" value="NZ_CP017415.1"/>
</dbReference>
<dbReference type="KEGG" id="aprs:BI364_11575"/>
<accession>A0A1D8IPZ3</accession>
<evidence type="ECO:0000313" key="3">
    <source>
        <dbReference type="Proteomes" id="UP000095401"/>
    </source>
</evidence>
<dbReference type="Pfam" id="PF13229">
    <property type="entry name" value="Beta_helix"/>
    <property type="match status" value="1"/>
</dbReference>
<proteinExistence type="predicted"/>
<dbReference type="InterPro" id="IPR012334">
    <property type="entry name" value="Pectin_lyas_fold"/>
</dbReference>
<dbReference type="InterPro" id="IPR039448">
    <property type="entry name" value="Beta_helix"/>
</dbReference>
<keyword evidence="3" id="KW-1185">Reference proteome</keyword>
<dbReference type="Proteomes" id="UP000095401">
    <property type="component" value="Chromosome"/>
</dbReference>
<sequence>MLLMVIMRWMFRAQRQVEYRVKTSMNKLYSYQGSFEVLPAGTGRWTLLGILTVLAALAPYPAFATVYRVGPDQVLKTPSQAARIVQTGDTIEIEPKPGGYYDCAVWNANNLTIEGIGQGVRLTDSTCQGKAIFVTVGHNITIRNLTFARAVVPDWNGAGIRAEGRDLRIEDSRFIDNQSGILVADSPGSTVTIQNSQFIDNGFCGPRSCADSIEVGRIAELKISHSLITGTPGGDAIHSLATLTQLVSNRIEDGETGAANYLVDLPFGGSLIMHENTLVRGSRSRQPGIAVRIMQGVGAPKVNQLVFTGNTLQSDSEHPATFILNWTGTRAQLSGNHLGAGDVPLSRSGYLWFLTKSSIHYVIAEAKDFARPVRAHLHTIVNSILGKFGLHYR</sequence>
<dbReference type="AlphaFoldDB" id="A0A1D8IPZ3"/>
<evidence type="ECO:0000313" key="2">
    <source>
        <dbReference type="EMBL" id="AOU98506.1"/>
    </source>
</evidence>
<name>A0A1D8IPZ3_9GAMM</name>